<dbReference type="Pfam" id="PF09286">
    <property type="entry name" value="Pro-kuma_activ"/>
    <property type="match status" value="1"/>
</dbReference>
<dbReference type="InterPro" id="IPR036852">
    <property type="entry name" value="Peptidase_S8/S53_dom_sf"/>
</dbReference>
<dbReference type="SUPFAM" id="SSF52743">
    <property type="entry name" value="Subtilisin-like"/>
    <property type="match status" value="1"/>
</dbReference>
<feature type="domain" description="Peptidase S53" evidence="13">
    <location>
        <begin position="233"/>
        <end position="654"/>
    </location>
</feature>
<keyword evidence="6 11" id="KW-0479">Metal-binding</keyword>
<comment type="catalytic activity">
    <reaction evidence="1">
        <text>Release of an N-terminal tripeptide from a polypeptide.</text>
        <dbReference type="EC" id="3.4.14.10"/>
    </reaction>
</comment>
<reference evidence="14 15" key="1">
    <citation type="journal article" date="2018" name="IMA Fungus">
        <title>IMA Genome-F 9: Draft genome sequence of Annulohypoxylon stygium, Aspergillus mulundensis, Berkeleyomyces basicola (syn. Thielaviopsis basicola), Ceratocystis smalleyi, two Cercospora beticola strains, Coleophoma cylindrospora, Fusarium fracticaudum, Phialophora cf. hyalina, and Morchella septimelata.</title>
        <authorList>
            <person name="Wingfield B.D."/>
            <person name="Bills G.F."/>
            <person name="Dong Y."/>
            <person name="Huang W."/>
            <person name="Nel W.J."/>
            <person name="Swalarsk-Parry B.S."/>
            <person name="Vaghefi N."/>
            <person name="Wilken P.M."/>
            <person name="An Z."/>
            <person name="de Beer Z.W."/>
            <person name="De Vos L."/>
            <person name="Chen L."/>
            <person name="Duong T.A."/>
            <person name="Gao Y."/>
            <person name="Hammerbacher A."/>
            <person name="Kikkert J.R."/>
            <person name="Li Y."/>
            <person name="Li H."/>
            <person name="Li K."/>
            <person name="Li Q."/>
            <person name="Liu X."/>
            <person name="Ma X."/>
            <person name="Naidoo K."/>
            <person name="Pethybridge S.J."/>
            <person name="Sun J."/>
            <person name="Steenkamp E.T."/>
            <person name="van der Nest M.A."/>
            <person name="van Wyk S."/>
            <person name="Wingfield M.J."/>
            <person name="Xiong C."/>
            <person name="Yue Q."/>
            <person name="Zhang X."/>
        </authorList>
    </citation>
    <scope>NUCLEOTIDE SEQUENCE [LARGE SCALE GENOMIC DNA]</scope>
    <source>
        <strain evidence="14 15">BP5796</strain>
    </source>
</reference>
<comment type="subcellular location">
    <subcellularLocation>
        <location evidence="3">Secreted</location>
        <location evidence="3">Extracellular space</location>
    </subcellularLocation>
</comment>
<dbReference type="InterPro" id="IPR050819">
    <property type="entry name" value="Tripeptidyl-peptidase_I"/>
</dbReference>
<keyword evidence="15" id="KW-1185">Reference proteome</keyword>
<keyword evidence="8 11" id="KW-0720">Serine protease</keyword>
<name>A0A3D8S2S9_9HELO</name>
<dbReference type="InterPro" id="IPR030400">
    <property type="entry name" value="Sedolisin_dom"/>
</dbReference>
<organism evidence="14 15">
    <name type="scientific">Coleophoma crateriformis</name>
    <dbReference type="NCBI Taxonomy" id="565419"/>
    <lineage>
        <taxon>Eukaryota</taxon>
        <taxon>Fungi</taxon>
        <taxon>Dikarya</taxon>
        <taxon>Ascomycota</taxon>
        <taxon>Pezizomycotina</taxon>
        <taxon>Leotiomycetes</taxon>
        <taxon>Helotiales</taxon>
        <taxon>Dermateaceae</taxon>
        <taxon>Coleophoma</taxon>
    </lineage>
</organism>
<feature type="active site" description="Charge relay system" evidence="11">
    <location>
        <position position="309"/>
    </location>
</feature>
<feature type="signal peptide" evidence="12">
    <location>
        <begin position="1"/>
        <end position="18"/>
    </location>
</feature>
<accession>A0A3D8S2S9</accession>
<comment type="function">
    <text evidence="2">Secreted tripeptidyl-peptidase which degrades proteins at acidic pHs and is involved in virulence.</text>
</comment>
<evidence type="ECO:0000313" key="14">
    <source>
        <dbReference type="EMBL" id="RDW80470.1"/>
    </source>
</evidence>
<dbReference type="Gene3D" id="3.40.50.200">
    <property type="entry name" value="Peptidase S8/S53 domain"/>
    <property type="match status" value="1"/>
</dbReference>
<evidence type="ECO:0000256" key="12">
    <source>
        <dbReference type="SAM" id="SignalP"/>
    </source>
</evidence>
<evidence type="ECO:0000256" key="3">
    <source>
        <dbReference type="ARBA" id="ARBA00004239"/>
    </source>
</evidence>
<dbReference type="InterPro" id="IPR015366">
    <property type="entry name" value="S53_propep"/>
</dbReference>
<comment type="caution">
    <text evidence="14">The sequence shown here is derived from an EMBL/GenBank/DDBJ whole genome shotgun (WGS) entry which is preliminary data.</text>
</comment>
<dbReference type="GO" id="GO:0005576">
    <property type="term" value="C:extracellular region"/>
    <property type="evidence" value="ECO:0007669"/>
    <property type="project" value="UniProtKB-SubCell"/>
</dbReference>
<evidence type="ECO:0000256" key="2">
    <source>
        <dbReference type="ARBA" id="ARBA00002451"/>
    </source>
</evidence>
<dbReference type="InterPro" id="IPR000209">
    <property type="entry name" value="Peptidase_S8/S53_dom"/>
</dbReference>
<proteinExistence type="predicted"/>
<dbReference type="PANTHER" id="PTHR14218:SF19">
    <property type="entry name" value="SERINE PROTEASE AORO, PUTATIVE (AFU_ORTHOLOGUE AFUA_6G10250)-RELATED"/>
    <property type="match status" value="1"/>
</dbReference>
<evidence type="ECO:0000256" key="9">
    <source>
        <dbReference type="ARBA" id="ARBA00022837"/>
    </source>
</evidence>
<dbReference type="GO" id="GO:0046872">
    <property type="term" value="F:metal ion binding"/>
    <property type="evidence" value="ECO:0007669"/>
    <property type="project" value="UniProtKB-UniRule"/>
</dbReference>
<evidence type="ECO:0000256" key="11">
    <source>
        <dbReference type="PROSITE-ProRule" id="PRU01032"/>
    </source>
</evidence>
<dbReference type="PANTHER" id="PTHR14218">
    <property type="entry name" value="PROTEASE S8 TRIPEPTIDYL PEPTIDASE I CLN2"/>
    <property type="match status" value="1"/>
</dbReference>
<feature type="binding site" evidence="11">
    <location>
        <position position="634"/>
    </location>
    <ligand>
        <name>Ca(2+)</name>
        <dbReference type="ChEBI" id="CHEBI:29108"/>
    </ligand>
</feature>
<dbReference type="AlphaFoldDB" id="A0A3D8S2S9"/>
<dbReference type="GO" id="GO:0006508">
    <property type="term" value="P:proteolysis"/>
    <property type="evidence" value="ECO:0007669"/>
    <property type="project" value="UniProtKB-KW"/>
</dbReference>
<feature type="active site" description="Charge relay system" evidence="11">
    <location>
        <position position="572"/>
    </location>
</feature>
<dbReference type="GO" id="GO:0008240">
    <property type="term" value="F:tripeptidyl-peptidase activity"/>
    <property type="evidence" value="ECO:0007669"/>
    <property type="project" value="UniProtKB-EC"/>
</dbReference>
<keyword evidence="10" id="KW-0865">Zymogen</keyword>
<protein>
    <recommendedName>
        <fullName evidence="4">tripeptidyl-peptidase II</fullName>
        <ecNumber evidence="4">3.4.14.10</ecNumber>
    </recommendedName>
</protein>
<feature type="binding site" evidence="11">
    <location>
        <position position="614"/>
    </location>
    <ligand>
        <name>Ca(2+)</name>
        <dbReference type="ChEBI" id="CHEBI:29108"/>
    </ligand>
</feature>
<evidence type="ECO:0000256" key="4">
    <source>
        <dbReference type="ARBA" id="ARBA00012462"/>
    </source>
</evidence>
<evidence type="ECO:0000256" key="5">
    <source>
        <dbReference type="ARBA" id="ARBA00022670"/>
    </source>
</evidence>
<feature type="binding site" evidence="11">
    <location>
        <position position="632"/>
    </location>
    <ligand>
        <name>Ca(2+)</name>
        <dbReference type="ChEBI" id="CHEBI:29108"/>
    </ligand>
</feature>
<keyword evidence="12" id="KW-0732">Signal</keyword>
<keyword evidence="5 11" id="KW-0645">Protease</keyword>
<dbReference type="SMART" id="SM00944">
    <property type="entry name" value="Pro-kuma_activ"/>
    <property type="match status" value="1"/>
</dbReference>
<dbReference type="GO" id="GO:0004252">
    <property type="term" value="F:serine-type endopeptidase activity"/>
    <property type="evidence" value="ECO:0007669"/>
    <property type="project" value="UniProtKB-UniRule"/>
</dbReference>
<keyword evidence="7 11" id="KW-0378">Hydrolase</keyword>
<feature type="chain" id="PRO_5017794916" description="tripeptidyl-peptidase II" evidence="12">
    <location>
        <begin position="19"/>
        <end position="655"/>
    </location>
</feature>
<dbReference type="EMBL" id="PDLN01000007">
    <property type="protein sequence ID" value="RDW80470.1"/>
    <property type="molecule type" value="Genomic_DNA"/>
</dbReference>
<evidence type="ECO:0000256" key="7">
    <source>
        <dbReference type="ARBA" id="ARBA00022801"/>
    </source>
</evidence>
<evidence type="ECO:0000256" key="6">
    <source>
        <dbReference type="ARBA" id="ARBA00022723"/>
    </source>
</evidence>
<evidence type="ECO:0000256" key="8">
    <source>
        <dbReference type="ARBA" id="ARBA00022825"/>
    </source>
</evidence>
<dbReference type="SUPFAM" id="SSF54897">
    <property type="entry name" value="Protease propeptides/inhibitors"/>
    <property type="match status" value="1"/>
</dbReference>
<comment type="cofactor">
    <cofactor evidence="11">
        <name>Ca(2+)</name>
        <dbReference type="ChEBI" id="CHEBI:29108"/>
    </cofactor>
    <text evidence="11">Binds 1 Ca(2+) ion per subunit.</text>
</comment>
<evidence type="ECO:0000259" key="13">
    <source>
        <dbReference type="PROSITE" id="PS51695"/>
    </source>
</evidence>
<feature type="active site" description="Charge relay system" evidence="11">
    <location>
        <position position="313"/>
    </location>
</feature>
<gene>
    <name evidence="14" type="ORF">BP5796_05168</name>
</gene>
<dbReference type="OrthoDB" id="409122at2759"/>
<feature type="binding site" evidence="11">
    <location>
        <position position="613"/>
    </location>
    <ligand>
        <name>Ca(2+)</name>
        <dbReference type="ChEBI" id="CHEBI:29108"/>
    </ligand>
</feature>
<dbReference type="CDD" id="cd04056">
    <property type="entry name" value="Peptidases_S53"/>
    <property type="match status" value="1"/>
</dbReference>
<dbReference type="CDD" id="cd11377">
    <property type="entry name" value="Pro-peptidase_S53"/>
    <property type="match status" value="1"/>
</dbReference>
<keyword evidence="9 11" id="KW-0106">Calcium</keyword>
<sequence>MFFSELALVGTLATSILAIPFTSHHVLHERRENPSEAWVKRDRVDRSFILPVRIGMTQSNLDKGHDLLMEVSRPSSPRYGQHYTVEEITDLFAPSEATVDAIRHWLTSSGIDPRRITQSVNKQWMQFDAKTQELESLIHTKFHAFEHTATGSINVACDEYHIPAHIQEHVDYITPGVKLLPPSRRQNSTSDVEKRTFGVTGGKGKYLPPLQKPMPMTIPALLGLPTLEGCSYAITPKCIQIMYNVTKATLHAAGNELGIFESLGDVYSQTDLDLSFLLLNLNIPLGTHPKLEGIDGGVAPTSVTNAGAESNLDFQISYPLIYPQNSILFQTDDPVYQANYVFNGFLNTFLDALDGSYCTTGGVTGIDPKYPDPAVNGFKGSVQCGVYEPTNVISVSYGGQEFDLPVPYQRRQCQEFMKLGLQGVSVVFASGDSGVAGPNGSNSPNGCLNGGTVFSPDFPATCPYITTVGATSLPAGAKANAHAEVAVTSFPSGGGFSNIYATPDYQQDAVASYLQGSSKPTYPSYQTTDLMDIGAGGGIYNSAGRAYPDVSAVGDNVVIFNRGQPIRIGGTSASAPVFASLLNRINEERIAVGKRTIGFVNPALYAHPEVFNDITVGSNPGCNTNGFATGPGWDPVTGLGTPNYPAMLKLFMGLS</sequence>
<evidence type="ECO:0000256" key="1">
    <source>
        <dbReference type="ARBA" id="ARBA00001910"/>
    </source>
</evidence>
<dbReference type="Pfam" id="PF00082">
    <property type="entry name" value="Peptidase_S8"/>
    <property type="match status" value="1"/>
</dbReference>
<evidence type="ECO:0000313" key="15">
    <source>
        <dbReference type="Proteomes" id="UP000256328"/>
    </source>
</evidence>
<evidence type="ECO:0000256" key="10">
    <source>
        <dbReference type="ARBA" id="ARBA00023145"/>
    </source>
</evidence>
<dbReference type="PROSITE" id="PS51695">
    <property type="entry name" value="SEDOLISIN"/>
    <property type="match status" value="1"/>
</dbReference>
<dbReference type="Proteomes" id="UP000256328">
    <property type="component" value="Unassembled WGS sequence"/>
</dbReference>
<dbReference type="EC" id="3.4.14.10" evidence="4"/>